<dbReference type="Pfam" id="PF12796">
    <property type="entry name" value="Ank_2"/>
    <property type="match status" value="3"/>
</dbReference>
<keyword evidence="4" id="KW-0732">Signal</keyword>
<dbReference type="SUPFAM" id="SSF48403">
    <property type="entry name" value="Ankyrin repeat"/>
    <property type="match status" value="1"/>
</dbReference>
<accession>A0A345ZA52</accession>
<gene>
    <name evidence="5" type="ORF">C0J27_00185</name>
</gene>
<feature type="repeat" description="ANK" evidence="3">
    <location>
        <begin position="288"/>
        <end position="312"/>
    </location>
</feature>
<keyword evidence="2 3" id="KW-0040">ANK repeat</keyword>
<feature type="repeat" description="ANK" evidence="3">
    <location>
        <begin position="187"/>
        <end position="219"/>
    </location>
</feature>
<dbReference type="PRINTS" id="PR01415">
    <property type="entry name" value="ANKYRIN"/>
</dbReference>
<feature type="signal peptide" evidence="4">
    <location>
        <begin position="1"/>
        <end position="21"/>
    </location>
</feature>
<dbReference type="Pfam" id="PF00023">
    <property type="entry name" value="Ank"/>
    <property type="match status" value="1"/>
</dbReference>
<feature type="repeat" description="ANK" evidence="3">
    <location>
        <begin position="253"/>
        <end position="285"/>
    </location>
</feature>
<evidence type="ECO:0000256" key="1">
    <source>
        <dbReference type="ARBA" id="ARBA00022737"/>
    </source>
</evidence>
<proteinExistence type="predicted"/>
<dbReference type="SMART" id="SM00248">
    <property type="entry name" value="ANK"/>
    <property type="match status" value="9"/>
</dbReference>
<organism evidence="5 6">
    <name type="scientific">Candidatus Chromulinivorax destructor</name>
    <dbReference type="NCBI Taxonomy" id="2066483"/>
    <lineage>
        <taxon>Bacteria</taxon>
        <taxon>Candidatus Babelota</taxon>
        <taxon>Candidatus Babeliae</taxon>
        <taxon>Candidatus Babeliales</taxon>
        <taxon>Candidatus Chromulinivoraceae</taxon>
        <taxon>Candidatus Chromulinivorax</taxon>
    </lineage>
</organism>
<evidence type="ECO:0000256" key="2">
    <source>
        <dbReference type="ARBA" id="ARBA00023043"/>
    </source>
</evidence>
<sequence>MNASKLFFLFLSIFSLQILQSAEHILITEQVSQLWSNAHNEKIKYFNDMNNLNTKPYFLRNAVLDNDETVVDYLLSKGTDITIADNKNASPWFYAVAKNNKNIMKLFLDRGASLEIKDVDGLTPLHFAVKKDDTDTVKLFSEYLPTDAKNWKDDAGKTILFYVQSPEMFELLESMDLLPDSNMQDIEGKTALHYAVIADAINIVEILIVYGADVNVPDKKEDTPLVYALGKNDRQIIKLFLDNNVDIQAPDKNGQNILHFAVKTKDQDLLKLLLSFDNHINFYAKDNQGKTAYHLAVESDNLEILKELVGGGYYFFQDERLADNYGRTPVYYVKNLDVVTYLNELGAITNINQMRDKQGLTPLHYIVRQWAPYELVEFFLESLHADVTIKDGHGLTAYDYALDEAIKKMLEEKTLELLNNDEPWELLEDSAHF</sequence>
<dbReference type="InterPro" id="IPR036770">
    <property type="entry name" value="Ankyrin_rpt-contain_sf"/>
</dbReference>
<feature type="repeat" description="ANK" evidence="3">
    <location>
        <begin position="120"/>
        <end position="140"/>
    </location>
</feature>
<keyword evidence="1" id="KW-0677">Repeat</keyword>
<keyword evidence="6" id="KW-1185">Reference proteome</keyword>
<dbReference type="PANTHER" id="PTHR24126">
    <property type="entry name" value="ANKYRIN REPEAT, PH AND SEC7 DOMAIN CONTAINING PROTEIN SECG-RELATED"/>
    <property type="match status" value="1"/>
</dbReference>
<feature type="chain" id="PRO_5016757794" evidence="4">
    <location>
        <begin position="22"/>
        <end position="433"/>
    </location>
</feature>
<dbReference type="RefSeq" id="WP_115585184.1">
    <property type="nucleotide sequence ID" value="NZ_CP025544.1"/>
</dbReference>
<evidence type="ECO:0000313" key="6">
    <source>
        <dbReference type="Proteomes" id="UP000254834"/>
    </source>
</evidence>
<dbReference type="AlphaFoldDB" id="A0A345ZA52"/>
<evidence type="ECO:0000256" key="3">
    <source>
        <dbReference type="PROSITE-ProRule" id="PRU00023"/>
    </source>
</evidence>
<dbReference type="InterPro" id="IPR002110">
    <property type="entry name" value="Ankyrin_rpt"/>
</dbReference>
<dbReference type="KEGG" id="cdes:C0J27_00185"/>
<dbReference type="PROSITE" id="PS50297">
    <property type="entry name" value="ANK_REP_REGION"/>
    <property type="match status" value="4"/>
</dbReference>
<evidence type="ECO:0000256" key="4">
    <source>
        <dbReference type="SAM" id="SignalP"/>
    </source>
</evidence>
<reference evidence="5 6" key="1">
    <citation type="submission" date="2017-12" db="EMBL/GenBank/DDBJ databases">
        <title>Chromulinavorax destructans is a abundant pathogen of dominant heterotrophic picoflagllates.</title>
        <authorList>
            <person name="Deeg C.M."/>
            <person name="Zimmer M."/>
            <person name="Suttle C.A."/>
        </authorList>
    </citation>
    <scope>NUCLEOTIDE SEQUENCE [LARGE SCALE GENOMIC DNA]</scope>
    <source>
        <strain evidence="5 6">SeV1</strain>
    </source>
</reference>
<dbReference type="PROSITE" id="PS50088">
    <property type="entry name" value="ANK_REPEAT"/>
    <property type="match status" value="6"/>
</dbReference>
<dbReference type="Gene3D" id="1.25.40.20">
    <property type="entry name" value="Ankyrin repeat-containing domain"/>
    <property type="match status" value="3"/>
</dbReference>
<dbReference type="PANTHER" id="PTHR24126:SF14">
    <property type="entry name" value="ANK_REP_REGION DOMAIN-CONTAINING PROTEIN"/>
    <property type="match status" value="1"/>
</dbReference>
<feature type="repeat" description="ANK" evidence="3">
    <location>
        <begin position="87"/>
        <end position="119"/>
    </location>
</feature>
<dbReference type="Proteomes" id="UP000254834">
    <property type="component" value="Chromosome"/>
</dbReference>
<evidence type="ECO:0000313" key="5">
    <source>
        <dbReference type="EMBL" id="AXK60169.1"/>
    </source>
</evidence>
<protein>
    <submittedName>
        <fullName evidence="5">Uncharacterized protein</fullName>
    </submittedName>
</protein>
<dbReference type="OrthoDB" id="9772065at2"/>
<name>A0A345ZA52_9BACT</name>
<dbReference type="EMBL" id="CP025544">
    <property type="protein sequence ID" value="AXK60169.1"/>
    <property type="molecule type" value="Genomic_DNA"/>
</dbReference>
<feature type="repeat" description="ANK" evidence="3">
    <location>
        <begin position="220"/>
        <end position="252"/>
    </location>
</feature>